<proteinExistence type="predicted"/>
<dbReference type="InterPro" id="IPR014985">
    <property type="entry name" value="WbqC"/>
</dbReference>
<gene>
    <name evidence="1" type="ORF">DWX94_13275</name>
</gene>
<dbReference type="EMBL" id="QRVK01000057">
    <property type="protein sequence ID" value="RGS36010.1"/>
    <property type="molecule type" value="Genomic_DNA"/>
</dbReference>
<comment type="caution">
    <text evidence="1">The sequence shown here is derived from an EMBL/GenBank/DDBJ whole genome shotgun (WGS) entry which is preliminary data.</text>
</comment>
<dbReference type="OrthoDB" id="3611744at2"/>
<protein>
    <submittedName>
        <fullName evidence="1">Uncharacterized protein</fullName>
    </submittedName>
</protein>
<evidence type="ECO:0000313" key="1">
    <source>
        <dbReference type="EMBL" id="RGS36010.1"/>
    </source>
</evidence>
<sequence>MKLCFVKTKEIKYKQFDGKFQPNLSIIDILMFNSKNDVKKC</sequence>
<name>A0A412IG38_9FIRM</name>
<evidence type="ECO:0000313" key="2">
    <source>
        <dbReference type="Proteomes" id="UP000283295"/>
    </source>
</evidence>
<reference evidence="1 2" key="1">
    <citation type="submission" date="2018-08" db="EMBL/GenBank/DDBJ databases">
        <title>A genome reference for cultivated species of the human gut microbiota.</title>
        <authorList>
            <person name="Zou Y."/>
            <person name="Xue W."/>
            <person name="Luo G."/>
        </authorList>
    </citation>
    <scope>NUCLEOTIDE SEQUENCE [LARGE SCALE GENOMIC DNA]</scope>
    <source>
        <strain evidence="1 2">AF22-21</strain>
    </source>
</reference>
<dbReference type="Pfam" id="PF08889">
    <property type="entry name" value="WbqC"/>
    <property type="match status" value="1"/>
</dbReference>
<dbReference type="AlphaFoldDB" id="A0A412IG38"/>
<dbReference type="Proteomes" id="UP000283295">
    <property type="component" value="Unassembled WGS sequence"/>
</dbReference>
<accession>A0A412IG38</accession>
<organism evidence="1 2">
    <name type="scientific">Coprococcus eutactus</name>
    <dbReference type="NCBI Taxonomy" id="33043"/>
    <lineage>
        <taxon>Bacteria</taxon>
        <taxon>Bacillati</taxon>
        <taxon>Bacillota</taxon>
        <taxon>Clostridia</taxon>
        <taxon>Lachnospirales</taxon>
        <taxon>Lachnospiraceae</taxon>
        <taxon>Coprococcus</taxon>
    </lineage>
</organism>